<organism evidence="1 2">
    <name type="scientific">Lacticaseibacillus jixianensis</name>
    <dbReference type="NCBI Taxonomy" id="2486012"/>
    <lineage>
        <taxon>Bacteria</taxon>
        <taxon>Bacillati</taxon>
        <taxon>Bacillota</taxon>
        <taxon>Bacilli</taxon>
        <taxon>Lactobacillales</taxon>
        <taxon>Lactobacillaceae</taxon>
        <taxon>Lacticaseibacillus</taxon>
    </lineage>
</organism>
<dbReference type="SUPFAM" id="SSF52540">
    <property type="entry name" value="P-loop containing nucleoside triphosphate hydrolases"/>
    <property type="match status" value="1"/>
</dbReference>
<dbReference type="EMBL" id="JBHTMO010000035">
    <property type="protein sequence ID" value="MFD1393925.1"/>
    <property type="molecule type" value="Genomic_DNA"/>
</dbReference>
<protein>
    <submittedName>
        <fullName evidence="1">AAA family ATPase</fullName>
    </submittedName>
</protein>
<dbReference type="RefSeq" id="WP_125585596.1">
    <property type="nucleotide sequence ID" value="NZ_JBHTMO010000035.1"/>
</dbReference>
<sequence length="57" mass="6321">MTATLILLRGNSASGKTTLANKLAARLPQAQTLVLHQDMLRRDLLHARTTKTRLRSP</sequence>
<dbReference type="Pfam" id="PF13671">
    <property type="entry name" value="AAA_33"/>
    <property type="match status" value="1"/>
</dbReference>
<keyword evidence="2" id="KW-1185">Reference proteome</keyword>
<dbReference type="InterPro" id="IPR027417">
    <property type="entry name" value="P-loop_NTPase"/>
</dbReference>
<dbReference type="Proteomes" id="UP001597249">
    <property type="component" value="Unassembled WGS sequence"/>
</dbReference>
<comment type="caution">
    <text evidence="1">The sequence shown here is derived from an EMBL/GenBank/DDBJ whole genome shotgun (WGS) entry which is preliminary data.</text>
</comment>
<evidence type="ECO:0000313" key="2">
    <source>
        <dbReference type="Proteomes" id="UP001597249"/>
    </source>
</evidence>
<gene>
    <name evidence="1" type="ORF">ACFQ3L_10150</name>
</gene>
<reference evidence="2" key="1">
    <citation type="journal article" date="2019" name="Int. J. Syst. Evol. Microbiol.">
        <title>The Global Catalogue of Microorganisms (GCM) 10K type strain sequencing project: providing services to taxonomists for standard genome sequencing and annotation.</title>
        <authorList>
            <consortium name="The Broad Institute Genomics Platform"/>
            <consortium name="The Broad Institute Genome Sequencing Center for Infectious Disease"/>
            <person name="Wu L."/>
            <person name="Ma J."/>
        </authorList>
    </citation>
    <scope>NUCLEOTIDE SEQUENCE [LARGE SCALE GENOMIC DNA]</scope>
    <source>
        <strain evidence="2">CCM 8911</strain>
    </source>
</reference>
<evidence type="ECO:0000313" key="1">
    <source>
        <dbReference type="EMBL" id="MFD1393925.1"/>
    </source>
</evidence>
<dbReference type="Gene3D" id="3.40.50.300">
    <property type="entry name" value="P-loop containing nucleotide triphosphate hydrolases"/>
    <property type="match status" value="1"/>
</dbReference>
<name>A0ABW4BCD0_9LACO</name>
<proteinExistence type="predicted"/>
<accession>A0ABW4BCD0</accession>